<protein>
    <submittedName>
        <fullName evidence="1">Uncharacterized protein</fullName>
    </submittedName>
</protein>
<evidence type="ECO:0000313" key="1">
    <source>
        <dbReference type="EMBL" id="JAH06777.1"/>
    </source>
</evidence>
<sequence length="59" mass="6598">MQANFLSVRGHECIDSNTFHGLVSHSPCAMHDQQTGRAQPSLFCAFNVLFQGRVFFITP</sequence>
<name>A0A0E9PR83_ANGAN</name>
<dbReference type="AlphaFoldDB" id="A0A0E9PR83"/>
<reference evidence="1" key="1">
    <citation type="submission" date="2014-11" db="EMBL/GenBank/DDBJ databases">
        <authorList>
            <person name="Amaro Gonzalez C."/>
        </authorList>
    </citation>
    <scope>NUCLEOTIDE SEQUENCE</scope>
</reference>
<proteinExistence type="predicted"/>
<organism evidence="1">
    <name type="scientific">Anguilla anguilla</name>
    <name type="common">European freshwater eel</name>
    <name type="synonym">Muraena anguilla</name>
    <dbReference type="NCBI Taxonomy" id="7936"/>
    <lineage>
        <taxon>Eukaryota</taxon>
        <taxon>Metazoa</taxon>
        <taxon>Chordata</taxon>
        <taxon>Craniata</taxon>
        <taxon>Vertebrata</taxon>
        <taxon>Euteleostomi</taxon>
        <taxon>Actinopterygii</taxon>
        <taxon>Neopterygii</taxon>
        <taxon>Teleostei</taxon>
        <taxon>Anguilliformes</taxon>
        <taxon>Anguillidae</taxon>
        <taxon>Anguilla</taxon>
    </lineage>
</organism>
<reference evidence="1" key="2">
    <citation type="journal article" date="2015" name="Fish Shellfish Immunol.">
        <title>Early steps in the European eel (Anguilla anguilla)-Vibrio vulnificus interaction in the gills: Role of the RtxA13 toxin.</title>
        <authorList>
            <person name="Callol A."/>
            <person name="Pajuelo D."/>
            <person name="Ebbesson L."/>
            <person name="Teles M."/>
            <person name="MacKenzie S."/>
            <person name="Amaro C."/>
        </authorList>
    </citation>
    <scope>NUCLEOTIDE SEQUENCE</scope>
</reference>
<dbReference type="EMBL" id="GBXM01101800">
    <property type="protein sequence ID" value="JAH06777.1"/>
    <property type="molecule type" value="Transcribed_RNA"/>
</dbReference>
<accession>A0A0E9PR83</accession>